<comment type="caution">
    <text evidence="1">The sequence shown here is derived from an EMBL/GenBank/DDBJ whole genome shotgun (WGS) entry which is preliminary data.</text>
</comment>
<organism evidence="1 2">
    <name type="scientific">Candidatus Thiomargarita nelsonii</name>
    <dbReference type="NCBI Taxonomy" id="1003181"/>
    <lineage>
        <taxon>Bacteria</taxon>
        <taxon>Pseudomonadati</taxon>
        <taxon>Pseudomonadota</taxon>
        <taxon>Gammaproteobacteria</taxon>
        <taxon>Thiotrichales</taxon>
        <taxon>Thiotrichaceae</taxon>
        <taxon>Thiomargarita</taxon>
    </lineage>
</organism>
<keyword evidence="2" id="KW-1185">Reference proteome</keyword>
<reference evidence="1 2" key="1">
    <citation type="journal article" date="2016" name="Front. Microbiol.">
        <title>Single-Cell (Meta-)Genomics of a Dimorphic Candidatus Thiomargarita nelsonii Reveals Genomic Plasticity.</title>
        <authorList>
            <person name="Flood B.E."/>
            <person name="Fliss P."/>
            <person name="Jones D.S."/>
            <person name="Dick G.J."/>
            <person name="Jain S."/>
            <person name="Kaster A.K."/>
            <person name="Winkel M."/>
            <person name="Mussmann M."/>
            <person name="Bailey J."/>
        </authorList>
    </citation>
    <scope>NUCLEOTIDE SEQUENCE [LARGE SCALE GENOMIC DNA]</scope>
    <source>
        <strain evidence="1">Hydrate Ridge</strain>
    </source>
</reference>
<proteinExistence type="predicted"/>
<protein>
    <submittedName>
        <fullName evidence="1">Uncharacterized protein</fullName>
    </submittedName>
</protein>
<dbReference type="EMBL" id="JSZA02000239">
    <property type="protein sequence ID" value="TGO02069.1"/>
    <property type="molecule type" value="Genomic_DNA"/>
</dbReference>
<evidence type="ECO:0000313" key="1">
    <source>
        <dbReference type="EMBL" id="TGO02069.1"/>
    </source>
</evidence>
<gene>
    <name evidence="1" type="ORF">PN36_30990</name>
</gene>
<dbReference type="Proteomes" id="UP000030428">
    <property type="component" value="Unassembled WGS sequence"/>
</dbReference>
<dbReference type="AlphaFoldDB" id="A0A4E0QL73"/>
<sequence length="86" mass="9714">MDRHITLKDLEICIINDNIGEFDTIGSFSELMEKLEDADGIKMWCDYPLVELLHRKISSGLQVVLEQVPGQDNVLLLSKRSLDAPS</sequence>
<name>A0A4E0QL73_9GAMM</name>
<accession>A0A4E0QL73</accession>
<evidence type="ECO:0000313" key="2">
    <source>
        <dbReference type="Proteomes" id="UP000030428"/>
    </source>
</evidence>